<comment type="caution">
    <text evidence="3">The sequence shown here is derived from an EMBL/GenBank/DDBJ whole genome shotgun (WGS) entry which is preliminary data.</text>
</comment>
<organism evidence="3 4">
    <name type="scientific">Oceanimonas doudoroffii</name>
    <dbReference type="NCBI Taxonomy" id="84158"/>
    <lineage>
        <taxon>Bacteria</taxon>
        <taxon>Pseudomonadati</taxon>
        <taxon>Pseudomonadota</taxon>
        <taxon>Gammaproteobacteria</taxon>
        <taxon>Aeromonadales</taxon>
        <taxon>Aeromonadaceae</taxon>
        <taxon>Oceanimonas</taxon>
    </lineage>
</organism>
<keyword evidence="1 2" id="KW-0732">Signal</keyword>
<reference evidence="3 4" key="1">
    <citation type="submission" date="2017-08" db="EMBL/GenBank/DDBJ databases">
        <title>A Genome Sequence of Oceanimonas doudoroffii ATCC 27123T.</title>
        <authorList>
            <person name="Brennan M.A."/>
            <person name="Maclea K.S."/>
            <person name="Mcclelland W.D."/>
            <person name="Trachtenberg A.M."/>
        </authorList>
    </citation>
    <scope>NUCLEOTIDE SEQUENCE [LARGE SCALE GENOMIC DNA]</scope>
    <source>
        <strain evidence="3 4">ATCC 27123</strain>
    </source>
</reference>
<dbReference type="Proteomes" id="UP000242757">
    <property type="component" value="Unassembled WGS sequence"/>
</dbReference>
<gene>
    <name evidence="3" type="ORF">B6S08_10255</name>
</gene>
<dbReference type="SUPFAM" id="SSF101756">
    <property type="entry name" value="Hypothetical protein YgiW"/>
    <property type="match status" value="1"/>
</dbReference>
<dbReference type="EMBL" id="NBIM01000002">
    <property type="protein sequence ID" value="OXY81828.1"/>
    <property type="molecule type" value="Genomic_DNA"/>
</dbReference>
<accession>A0A233REL0</accession>
<dbReference type="NCBIfam" id="NF033674">
    <property type="entry name" value="stress_OB_fold"/>
    <property type="match status" value="1"/>
</dbReference>
<keyword evidence="4" id="KW-1185">Reference proteome</keyword>
<evidence type="ECO:0000256" key="1">
    <source>
        <dbReference type="ARBA" id="ARBA00022729"/>
    </source>
</evidence>
<dbReference type="OrthoDB" id="598245at2"/>
<dbReference type="AlphaFoldDB" id="A0A233REL0"/>
<dbReference type="PANTHER" id="PTHR36571:SF1">
    <property type="entry name" value="PROTEIN YGIW"/>
    <property type="match status" value="1"/>
</dbReference>
<feature type="signal peptide" evidence="2">
    <location>
        <begin position="1"/>
        <end position="22"/>
    </location>
</feature>
<sequence length="136" mass="16462">MRPSSFAGLLGLLWLAAGAASAHDDQRWHHHEYEREYRHEYRNEYRRERLPVTSVAEARRLADDSRIILSGHIVRRLNDDEFLFRDSTGTIKIDMDDDDWRKLRRHRRGQLLIWAEVDRDKRRVKLEVERVRPAYR</sequence>
<dbReference type="Pfam" id="PF04076">
    <property type="entry name" value="BOF"/>
    <property type="match status" value="1"/>
</dbReference>
<dbReference type="InterPro" id="IPR005220">
    <property type="entry name" value="CarO-like"/>
</dbReference>
<evidence type="ECO:0000313" key="3">
    <source>
        <dbReference type="EMBL" id="OXY81828.1"/>
    </source>
</evidence>
<dbReference type="InterPro" id="IPR036700">
    <property type="entry name" value="BOBF_sf"/>
</dbReference>
<dbReference type="Gene3D" id="2.40.50.200">
    <property type="entry name" value="Bacterial OB-fold"/>
    <property type="match status" value="1"/>
</dbReference>
<dbReference type="PANTHER" id="PTHR36571">
    <property type="entry name" value="PROTEIN YGIW"/>
    <property type="match status" value="1"/>
</dbReference>
<protein>
    <submittedName>
        <fullName evidence="3">Uncharacterized protein</fullName>
    </submittedName>
</protein>
<evidence type="ECO:0000256" key="2">
    <source>
        <dbReference type="SAM" id="SignalP"/>
    </source>
</evidence>
<name>A0A233REL0_9GAMM</name>
<proteinExistence type="predicted"/>
<dbReference type="RefSeq" id="WP_094200716.1">
    <property type="nucleotide sequence ID" value="NZ_NBIM01000002.1"/>
</dbReference>
<feature type="chain" id="PRO_5012443896" evidence="2">
    <location>
        <begin position="23"/>
        <end position="136"/>
    </location>
</feature>
<evidence type="ECO:0000313" key="4">
    <source>
        <dbReference type="Proteomes" id="UP000242757"/>
    </source>
</evidence>